<evidence type="ECO:0000259" key="1">
    <source>
        <dbReference type="Pfam" id="PF07727"/>
    </source>
</evidence>
<dbReference type="PANTHER" id="PTHR11439">
    <property type="entry name" value="GAG-POL-RELATED RETROTRANSPOSON"/>
    <property type="match status" value="1"/>
</dbReference>
<protein>
    <submittedName>
        <fullName evidence="2">Ribonuclease H-like domain-containing protein</fullName>
    </submittedName>
</protein>
<dbReference type="CDD" id="cd09272">
    <property type="entry name" value="RNase_HI_RT_Ty1"/>
    <property type="match status" value="1"/>
</dbReference>
<evidence type="ECO:0000313" key="2">
    <source>
        <dbReference type="EMBL" id="GJT46989.1"/>
    </source>
</evidence>
<keyword evidence="3" id="KW-1185">Reference proteome</keyword>
<comment type="caution">
    <text evidence="2">The sequence shown here is derived from an EMBL/GenBank/DDBJ whole genome shotgun (WGS) entry which is preliminary data.</text>
</comment>
<evidence type="ECO:0000313" key="3">
    <source>
        <dbReference type="Proteomes" id="UP001151760"/>
    </source>
</evidence>
<dbReference type="InterPro" id="IPR013103">
    <property type="entry name" value="RVT_2"/>
</dbReference>
<accession>A0ABQ5E831</accession>
<dbReference type="PANTHER" id="PTHR11439:SF495">
    <property type="entry name" value="REVERSE TRANSCRIPTASE, RNA-DEPENDENT DNA POLYMERASE-RELATED"/>
    <property type="match status" value="1"/>
</dbReference>
<organism evidence="2 3">
    <name type="scientific">Tanacetum coccineum</name>
    <dbReference type="NCBI Taxonomy" id="301880"/>
    <lineage>
        <taxon>Eukaryota</taxon>
        <taxon>Viridiplantae</taxon>
        <taxon>Streptophyta</taxon>
        <taxon>Embryophyta</taxon>
        <taxon>Tracheophyta</taxon>
        <taxon>Spermatophyta</taxon>
        <taxon>Magnoliopsida</taxon>
        <taxon>eudicotyledons</taxon>
        <taxon>Gunneridae</taxon>
        <taxon>Pentapetalae</taxon>
        <taxon>asterids</taxon>
        <taxon>campanulids</taxon>
        <taxon>Asterales</taxon>
        <taxon>Asteraceae</taxon>
        <taxon>Asteroideae</taxon>
        <taxon>Anthemideae</taxon>
        <taxon>Anthemidinae</taxon>
        <taxon>Tanacetum</taxon>
    </lineage>
</organism>
<dbReference type="Proteomes" id="UP001151760">
    <property type="component" value="Unassembled WGS sequence"/>
</dbReference>
<reference evidence="2" key="2">
    <citation type="submission" date="2022-01" db="EMBL/GenBank/DDBJ databases">
        <authorList>
            <person name="Yamashiro T."/>
            <person name="Shiraishi A."/>
            <person name="Satake H."/>
            <person name="Nakayama K."/>
        </authorList>
    </citation>
    <scope>NUCLEOTIDE SEQUENCE</scope>
</reference>
<reference evidence="2" key="1">
    <citation type="journal article" date="2022" name="Int. J. Mol. Sci.">
        <title>Draft Genome of Tanacetum Coccineum: Genomic Comparison of Closely Related Tanacetum-Family Plants.</title>
        <authorList>
            <person name="Yamashiro T."/>
            <person name="Shiraishi A."/>
            <person name="Nakayama K."/>
            <person name="Satake H."/>
        </authorList>
    </citation>
    <scope>NUCLEOTIDE SEQUENCE</scope>
</reference>
<proteinExistence type="predicted"/>
<feature type="domain" description="Reverse transcriptase Ty1/copia-type" evidence="1">
    <location>
        <begin position="128"/>
        <end position="223"/>
    </location>
</feature>
<name>A0ABQ5E831_9ASTR</name>
<gene>
    <name evidence="2" type="ORF">Tco_0955704</name>
</gene>
<dbReference type="EMBL" id="BQNB010016031">
    <property type="protein sequence ID" value="GJT46989.1"/>
    <property type="molecule type" value="Genomic_DNA"/>
</dbReference>
<sequence length="580" mass="65623">MFKIGSSHTLETTHVEFFSDEDKPEVDLGNILNSYTVPTTPNTRIHKDHPIKNVIGDVKSSVQTRRMTKPTSEQGFLNTIYKEKSHDTLNTCLYACFLSQIEPTSISKALSDSSWVEAMQEELLQLNSNRLVAQGHRQEKGIDYEEVFVHVARIEAIRLFLAYASFMGFLVYQMDVKSAFLYGTIEEEVYVTQPPGFKDPDNPNKVYKVVKALYGLHQVPKACTNESEGTQEDQNTGTFPEKDETSQDCIVMPIWKDTSYFDSPSKQMGNDDPKYVDEKDGIFISQDKYVDEILRKFNYTDVKSASTPVDLEKPLVKDGDGTDVDEHLYRSMIGSLMYLTASRPDIMFAVCACARFQVTPKTSHLLAVKRIFRYLKGKPTLGLWYSRDSPFELVAYTDSDYAGATQDRKSTTGGSEYVAAASCCGQVLWIQNQLLDYGYNFMNTVIHIDNNSTICIIENPVQHSKTKHIEIRHHFIRDCNAKRLIQMVKIDTEHNVADLLTKGFDAGRFQYLVSSIGMVGDEAVHKELGDRMERAATTASSFEAEQDSDAQTWFEVASKSPMTHLSQEVTHLEVGRTAWN</sequence>
<dbReference type="Pfam" id="PF07727">
    <property type="entry name" value="RVT_2"/>
    <property type="match status" value="1"/>
</dbReference>